<dbReference type="RefSeq" id="WP_012347818.1">
    <property type="nucleotide sequence ID" value="NC_010524.1"/>
</dbReference>
<dbReference type="AlphaFoldDB" id="B1XXE4"/>
<keyword evidence="3" id="KW-1185">Reference proteome</keyword>
<evidence type="ECO:0000256" key="1">
    <source>
        <dbReference type="SAM" id="SignalP"/>
    </source>
</evidence>
<gene>
    <name evidence="2" type="ordered locus">Lcho_2799</name>
</gene>
<organism evidence="2 3">
    <name type="scientific">Leptothrix cholodnii (strain ATCC 51168 / LMG 8142 / SP-6)</name>
    <name type="common">Leptothrix discophora (strain SP-6)</name>
    <dbReference type="NCBI Taxonomy" id="395495"/>
    <lineage>
        <taxon>Bacteria</taxon>
        <taxon>Pseudomonadati</taxon>
        <taxon>Pseudomonadota</taxon>
        <taxon>Betaproteobacteria</taxon>
        <taxon>Burkholderiales</taxon>
        <taxon>Sphaerotilaceae</taxon>
        <taxon>Leptothrix</taxon>
    </lineage>
</organism>
<keyword evidence="1" id="KW-0732">Signal</keyword>
<dbReference type="HOGENOM" id="CLU_2494080_0_0_4"/>
<evidence type="ECO:0000313" key="3">
    <source>
        <dbReference type="Proteomes" id="UP000001693"/>
    </source>
</evidence>
<dbReference type="Proteomes" id="UP000001693">
    <property type="component" value="Chromosome"/>
</dbReference>
<feature type="signal peptide" evidence="1">
    <location>
        <begin position="1"/>
        <end position="21"/>
    </location>
</feature>
<dbReference type="KEGG" id="lch:Lcho_2799"/>
<name>B1XXE4_LEPCP</name>
<accession>B1XXE4</accession>
<reference evidence="2 3" key="1">
    <citation type="submission" date="2008-03" db="EMBL/GenBank/DDBJ databases">
        <title>Complete sequence of Leptothrix cholodnii SP-6.</title>
        <authorList>
            <consortium name="US DOE Joint Genome Institute"/>
            <person name="Copeland A."/>
            <person name="Lucas S."/>
            <person name="Lapidus A."/>
            <person name="Glavina del Rio T."/>
            <person name="Dalin E."/>
            <person name="Tice H."/>
            <person name="Bruce D."/>
            <person name="Goodwin L."/>
            <person name="Pitluck S."/>
            <person name="Chertkov O."/>
            <person name="Brettin T."/>
            <person name="Detter J.C."/>
            <person name="Han C."/>
            <person name="Kuske C.R."/>
            <person name="Schmutz J."/>
            <person name="Larimer F."/>
            <person name="Land M."/>
            <person name="Hauser L."/>
            <person name="Kyrpides N."/>
            <person name="Lykidis A."/>
            <person name="Emerson D."/>
            <person name="Richardson P."/>
        </authorList>
    </citation>
    <scope>NUCLEOTIDE SEQUENCE [LARGE SCALE GENOMIC DNA]</scope>
    <source>
        <strain evidence="3">ATCC 51168 / LMG 8142 / SP-6</strain>
    </source>
</reference>
<sequence length="86" mass="9258" precursor="true">MNSRPFLLAAVLALSALQASAAQPTPNRSERRQLIDFCFKLDLAMKGQLADLPSGTKEGDALKANIAAFYKTHCTRFDGSNGSAAW</sequence>
<protein>
    <submittedName>
        <fullName evidence="2">Uncharacterized protein</fullName>
    </submittedName>
</protein>
<feature type="chain" id="PRO_5002772846" evidence="1">
    <location>
        <begin position="22"/>
        <end position="86"/>
    </location>
</feature>
<evidence type="ECO:0000313" key="2">
    <source>
        <dbReference type="EMBL" id="ACB35064.1"/>
    </source>
</evidence>
<dbReference type="EMBL" id="CP001013">
    <property type="protein sequence ID" value="ACB35064.1"/>
    <property type="molecule type" value="Genomic_DNA"/>
</dbReference>
<proteinExistence type="predicted"/>